<comment type="caution">
    <text evidence="1">The sequence shown here is derived from an EMBL/GenBank/DDBJ whole genome shotgun (WGS) entry which is preliminary data.</text>
</comment>
<name>A0A0G0GB25_9BACT</name>
<accession>A0A0G0GB25</accession>
<evidence type="ECO:0000313" key="1">
    <source>
        <dbReference type="EMBL" id="KKP88922.1"/>
    </source>
</evidence>
<protein>
    <submittedName>
        <fullName evidence="1">Uncharacterized protein</fullName>
    </submittedName>
</protein>
<dbReference type="EMBL" id="LBQZ01000010">
    <property type="protein sequence ID" value="KKP88922.1"/>
    <property type="molecule type" value="Genomic_DNA"/>
</dbReference>
<reference evidence="1 2" key="1">
    <citation type="journal article" date="2015" name="Nature">
        <title>rRNA introns, odd ribosomes, and small enigmatic genomes across a large radiation of phyla.</title>
        <authorList>
            <person name="Brown C.T."/>
            <person name="Hug L.A."/>
            <person name="Thomas B.C."/>
            <person name="Sharon I."/>
            <person name="Castelle C.J."/>
            <person name="Singh A."/>
            <person name="Wilkins M.J."/>
            <person name="Williams K.H."/>
            <person name="Banfield J.F."/>
        </authorList>
    </citation>
    <scope>NUCLEOTIDE SEQUENCE [LARGE SCALE GENOMIC DNA]</scope>
</reference>
<sequence>MAARKAEILAYRTSGQGTPEDSNLILELREKIKARIGLAFRKIYEEIRKVKDIQSSKGLIETSERVIDIIKDKREGKSKEYKLSRKGDLRGKVDRLLYLEAESKESEK</sequence>
<gene>
    <name evidence="1" type="ORF">UR91_C0010G0001</name>
</gene>
<proteinExistence type="predicted"/>
<dbReference type="Proteomes" id="UP000034798">
    <property type="component" value="Unassembled WGS sequence"/>
</dbReference>
<organism evidence="1 2">
    <name type="scientific">Candidatus Nomurabacteria bacterium GW2011_GWC2_35_8</name>
    <dbReference type="NCBI Taxonomy" id="1618752"/>
    <lineage>
        <taxon>Bacteria</taxon>
        <taxon>Candidatus Nomuraibacteriota</taxon>
    </lineage>
</organism>
<evidence type="ECO:0000313" key="2">
    <source>
        <dbReference type="Proteomes" id="UP000034798"/>
    </source>
</evidence>
<dbReference type="AlphaFoldDB" id="A0A0G0GB25"/>